<sequence length="138" mass="15144">MKEELQSKLVEILGSIQTAAGKAGDFAMTQLPDIAQSYVVYGRISSFVLLVLCAMAAAAFSYIALRYGWGNQEAVVKREIWSIFNGDWLGHRIAAAWLGSIGAVLFWVATFANLSTAMLVWFAPKVWLLKEIASLVGR</sequence>
<accession>A0A679JNB5</accession>
<dbReference type="AlphaFoldDB" id="A0A679JNB5"/>
<gene>
    <name evidence="2" type="ORF">VVAX_04352</name>
</gene>
<protein>
    <recommendedName>
        <fullName evidence="3">Transmembrane protein</fullName>
    </recommendedName>
</protein>
<reference evidence="2" key="1">
    <citation type="submission" date="2019-12" db="EMBL/GenBank/DDBJ databases">
        <authorList>
            <person name="Cremers G."/>
        </authorList>
    </citation>
    <scope>NUCLEOTIDE SEQUENCE</scope>
    <source>
        <strain evidence="2">Vvax</strain>
    </source>
</reference>
<keyword evidence="1" id="KW-0812">Transmembrane</keyword>
<keyword evidence="1" id="KW-0472">Membrane</keyword>
<evidence type="ECO:0008006" key="3">
    <source>
        <dbReference type="Google" id="ProtNLM"/>
    </source>
</evidence>
<keyword evidence="1" id="KW-1133">Transmembrane helix</keyword>
<proteinExistence type="predicted"/>
<name>A0A679JNB5_VARPD</name>
<dbReference type="RefSeq" id="WP_339091892.1">
    <property type="nucleotide sequence ID" value="NZ_LR743507.1"/>
</dbReference>
<feature type="transmembrane region" description="Helical" evidence="1">
    <location>
        <begin position="47"/>
        <end position="65"/>
    </location>
</feature>
<organism evidence="2">
    <name type="scientific">Variovorax paradoxus</name>
    <dbReference type="NCBI Taxonomy" id="34073"/>
    <lineage>
        <taxon>Bacteria</taxon>
        <taxon>Pseudomonadati</taxon>
        <taxon>Pseudomonadota</taxon>
        <taxon>Betaproteobacteria</taxon>
        <taxon>Burkholderiales</taxon>
        <taxon>Comamonadaceae</taxon>
        <taxon>Variovorax</taxon>
    </lineage>
</organism>
<evidence type="ECO:0000256" key="1">
    <source>
        <dbReference type="SAM" id="Phobius"/>
    </source>
</evidence>
<dbReference type="EMBL" id="LR743507">
    <property type="protein sequence ID" value="CAA2107672.1"/>
    <property type="molecule type" value="Genomic_DNA"/>
</dbReference>
<evidence type="ECO:0000313" key="2">
    <source>
        <dbReference type="EMBL" id="CAA2107672.1"/>
    </source>
</evidence>
<feature type="transmembrane region" description="Helical" evidence="1">
    <location>
        <begin position="94"/>
        <end position="122"/>
    </location>
</feature>